<protein>
    <recommendedName>
        <fullName evidence="3">Arsenate reductase</fullName>
    </recommendedName>
</protein>
<dbReference type="Proteomes" id="UP001600650">
    <property type="component" value="Unassembled WGS sequence"/>
</dbReference>
<dbReference type="EMBL" id="JBHVBU010000014">
    <property type="protein sequence ID" value="MFE7962874.1"/>
    <property type="molecule type" value="Genomic_DNA"/>
</dbReference>
<evidence type="ECO:0000313" key="2">
    <source>
        <dbReference type="Proteomes" id="UP001600650"/>
    </source>
</evidence>
<organism evidence="1 2">
    <name type="scientific">Streptomyces cellulosae</name>
    <dbReference type="NCBI Taxonomy" id="1968"/>
    <lineage>
        <taxon>Bacteria</taxon>
        <taxon>Bacillati</taxon>
        <taxon>Actinomycetota</taxon>
        <taxon>Actinomycetes</taxon>
        <taxon>Kitasatosporales</taxon>
        <taxon>Streptomycetaceae</taxon>
        <taxon>Streptomyces</taxon>
    </lineage>
</organism>
<accession>A0ABW6JBZ6</accession>
<dbReference type="Pfam" id="PF19953">
    <property type="entry name" value="EACC1"/>
    <property type="match status" value="1"/>
</dbReference>
<comment type="caution">
    <text evidence="1">The sequence shown here is derived from an EMBL/GenBank/DDBJ whole genome shotgun (WGS) entry which is preliminary data.</text>
</comment>
<proteinExistence type="predicted"/>
<sequence>MEITVQCNSDEAEGELRSLTQWLSADPSVRRHVQAVPGTAGPAVPGQQGDVIDIISLLISSGLSAAALGMSIASWRATRPQVPTLIVERPDGLKVEITGHSSTEVEEIIRRVLAP</sequence>
<evidence type="ECO:0000313" key="1">
    <source>
        <dbReference type="EMBL" id="MFE7962874.1"/>
    </source>
</evidence>
<gene>
    <name evidence="1" type="ORF">ACFU0X_07465</name>
</gene>
<keyword evidence="2" id="KW-1185">Reference proteome</keyword>
<evidence type="ECO:0008006" key="3">
    <source>
        <dbReference type="Google" id="ProtNLM"/>
    </source>
</evidence>
<dbReference type="RefSeq" id="WP_279954278.1">
    <property type="nucleotide sequence ID" value="NZ_JBHVBU010000014.1"/>
</dbReference>
<dbReference type="InterPro" id="IPR045428">
    <property type="entry name" value="EACC1"/>
</dbReference>
<name>A0ABW6JBZ6_STRCE</name>
<reference evidence="1 2" key="1">
    <citation type="submission" date="2024-09" db="EMBL/GenBank/DDBJ databases">
        <title>The Natural Products Discovery Center: Release of the First 8490 Sequenced Strains for Exploring Actinobacteria Biosynthetic Diversity.</title>
        <authorList>
            <person name="Kalkreuter E."/>
            <person name="Kautsar S.A."/>
            <person name="Yang D."/>
            <person name="Bader C.D."/>
            <person name="Teijaro C.N."/>
            <person name="Fluegel L."/>
            <person name="Davis C.M."/>
            <person name="Simpson J.R."/>
            <person name="Lauterbach L."/>
            <person name="Steele A.D."/>
            <person name="Gui C."/>
            <person name="Meng S."/>
            <person name="Li G."/>
            <person name="Viehrig K."/>
            <person name="Ye F."/>
            <person name="Su P."/>
            <person name="Kiefer A.F."/>
            <person name="Nichols A."/>
            <person name="Cepeda A.J."/>
            <person name="Yan W."/>
            <person name="Fan B."/>
            <person name="Jiang Y."/>
            <person name="Adhikari A."/>
            <person name="Zheng C.-J."/>
            <person name="Schuster L."/>
            <person name="Cowan T.M."/>
            <person name="Smanski M.J."/>
            <person name="Chevrette M.G."/>
            <person name="De Carvalho L.P.S."/>
            <person name="Shen B."/>
        </authorList>
    </citation>
    <scope>NUCLEOTIDE SEQUENCE [LARGE SCALE GENOMIC DNA]</scope>
    <source>
        <strain evidence="1 2">NPDC057399</strain>
    </source>
</reference>